<comment type="caution">
    <text evidence="1">The sequence shown here is derived from an EMBL/GenBank/DDBJ whole genome shotgun (WGS) entry which is preliminary data.</text>
</comment>
<name>A0ABQ9V5C0_SAGOE</name>
<dbReference type="EMBL" id="JASSZA010000008">
    <property type="protein sequence ID" value="KAK2104561.1"/>
    <property type="molecule type" value="Genomic_DNA"/>
</dbReference>
<reference evidence="1 2" key="1">
    <citation type="submission" date="2023-05" db="EMBL/GenBank/DDBJ databases">
        <title>B98-5 Cell Line De Novo Hybrid Assembly: An Optical Mapping Approach.</title>
        <authorList>
            <person name="Kananen K."/>
            <person name="Auerbach J.A."/>
            <person name="Kautto E."/>
            <person name="Blachly J.S."/>
        </authorList>
    </citation>
    <scope>NUCLEOTIDE SEQUENCE [LARGE SCALE GENOMIC DNA]</scope>
    <source>
        <strain evidence="1">B95-8</strain>
        <tissue evidence="1">Cell line</tissue>
    </source>
</reference>
<proteinExistence type="predicted"/>
<protein>
    <submittedName>
        <fullName evidence="1">Uncharacterized protein</fullName>
    </submittedName>
</protein>
<gene>
    <name evidence="1" type="ORF">P7K49_018417</name>
</gene>
<organism evidence="1 2">
    <name type="scientific">Saguinus oedipus</name>
    <name type="common">Cotton-top tamarin</name>
    <name type="synonym">Oedipomidas oedipus</name>
    <dbReference type="NCBI Taxonomy" id="9490"/>
    <lineage>
        <taxon>Eukaryota</taxon>
        <taxon>Metazoa</taxon>
        <taxon>Chordata</taxon>
        <taxon>Craniata</taxon>
        <taxon>Vertebrata</taxon>
        <taxon>Euteleostomi</taxon>
        <taxon>Mammalia</taxon>
        <taxon>Eutheria</taxon>
        <taxon>Euarchontoglires</taxon>
        <taxon>Primates</taxon>
        <taxon>Haplorrhini</taxon>
        <taxon>Platyrrhini</taxon>
        <taxon>Cebidae</taxon>
        <taxon>Callitrichinae</taxon>
        <taxon>Saguinus</taxon>
    </lineage>
</organism>
<evidence type="ECO:0000313" key="1">
    <source>
        <dbReference type="EMBL" id="KAK2104561.1"/>
    </source>
</evidence>
<evidence type="ECO:0000313" key="2">
    <source>
        <dbReference type="Proteomes" id="UP001266305"/>
    </source>
</evidence>
<keyword evidence="2" id="KW-1185">Reference proteome</keyword>
<sequence length="95" mass="10401">MFGYKREEKEMAQLTSKLQALALNLQCRNIEQEVAAPTGSRIPVEASVLSYLDRGINAAQHLLGMAATSEAKMTAKPNKLEVSNGCKRYLADVAF</sequence>
<accession>A0ABQ9V5C0</accession>
<dbReference type="Proteomes" id="UP001266305">
    <property type="component" value="Unassembled WGS sequence"/>
</dbReference>